<proteinExistence type="predicted"/>
<evidence type="ECO:0000256" key="1">
    <source>
        <dbReference type="SAM" id="MobiDB-lite"/>
    </source>
</evidence>
<dbReference type="AlphaFoldDB" id="A0AAN9G223"/>
<comment type="caution">
    <text evidence="2">The sequence shown here is derived from an EMBL/GenBank/DDBJ whole genome shotgun (WGS) entry which is preliminary data.</text>
</comment>
<name>A0AAN9G223_9CAEN</name>
<reference evidence="2 3" key="1">
    <citation type="submission" date="2024-02" db="EMBL/GenBank/DDBJ databases">
        <title>Chromosome-scale genome assembly of the rough periwinkle Littorina saxatilis.</title>
        <authorList>
            <person name="De Jode A."/>
            <person name="Faria R."/>
            <person name="Formenti G."/>
            <person name="Sims Y."/>
            <person name="Smith T.P."/>
            <person name="Tracey A."/>
            <person name="Wood J.M.D."/>
            <person name="Zagrodzka Z.B."/>
            <person name="Johannesson K."/>
            <person name="Butlin R.K."/>
            <person name="Leder E.H."/>
        </authorList>
    </citation>
    <scope>NUCLEOTIDE SEQUENCE [LARGE SCALE GENOMIC DNA]</scope>
    <source>
        <strain evidence="2">Snail1</strain>
        <tissue evidence="2">Muscle</tissue>
    </source>
</reference>
<protein>
    <submittedName>
        <fullName evidence="2">Uncharacterized protein</fullName>
    </submittedName>
</protein>
<gene>
    <name evidence="2" type="ORF">V1264_008856</name>
</gene>
<sequence>MADLEILEGSGESEGVAKAARAHIGGEKTDNAGLFTSSLGQDTARSGNLQCSSGNAESATSNPHKKS</sequence>
<feature type="compositionally biased region" description="Polar residues" evidence="1">
    <location>
        <begin position="34"/>
        <end position="67"/>
    </location>
</feature>
<evidence type="ECO:0000313" key="3">
    <source>
        <dbReference type="Proteomes" id="UP001374579"/>
    </source>
</evidence>
<organism evidence="2 3">
    <name type="scientific">Littorina saxatilis</name>
    <dbReference type="NCBI Taxonomy" id="31220"/>
    <lineage>
        <taxon>Eukaryota</taxon>
        <taxon>Metazoa</taxon>
        <taxon>Spiralia</taxon>
        <taxon>Lophotrochozoa</taxon>
        <taxon>Mollusca</taxon>
        <taxon>Gastropoda</taxon>
        <taxon>Caenogastropoda</taxon>
        <taxon>Littorinimorpha</taxon>
        <taxon>Littorinoidea</taxon>
        <taxon>Littorinidae</taxon>
        <taxon>Littorina</taxon>
    </lineage>
</organism>
<evidence type="ECO:0000313" key="2">
    <source>
        <dbReference type="EMBL" id="KAK7091130.1"/>
    </source>
</evidence>
<dbReference type="EMBL" id="JBAMIC010000022">
    <property type="protein sequence ID" value="KAK7091130.1"/>
    <property type="molecule type" value="Genomic_DNA"/>
</dbReference>
<dbReference type="Proteomes" id="UP001374579">
    <property type="component" value="Unassembled WGS sequence"/>
</dbReference>
<keyword evidence="3" id="KW-1185">Reference proteome</keyword>
<accession>A0AAN9G223</accession>
<feature type="region of interest" description="Disordered" evidence="1">
    <location>
        <begin position="1"/>
        <end position="67"/>
    </location>
</feature>